<feature type="active site" evidence="1">
    <location>
        <position position="263"/>
    </location>
</feature>
<dbReference type="InterPro" id="IPR020568">
    <property type="entry name" value="Ribosomal_Su5_D2-typ_SF"/>
</dbReference>
<evidence type="ECO:0000256" key="1">
    <source>
        <dbReference type="PROSITE-ProRule" id="PRU01122"/>
    </source>
</evidence>
<name>A0A5P9Q7V1_9MICO</name>
<evidence type="ECO:0000259" key="4">
    <source>
        <dbReference type="PROSITE" id="PS51786"/>
    </source>
</evidence>
<keyword evidence="6" id="KW-1185">Reference proteome</keyword>
<keyword evidence="3" id="KW-0812">Transmembrane</keyword>
<keyword evidence="3" id="KW-0472">Membrane</keyword>
<proteinExistence type="inferred from homology"/>
<dbReference type="EC" id="3.4.21.53" evidence="1"/>
<feature type="domain" description="Lon proteolytic" evidence="4">
    <location>
        <begin position="258"/>
        <end position="356"/>
    </location>
</feature>
<dbReference type="GO" id="GO:0005524">
    <property type="term" value="F:ATP binding"/>
    <property type="evidence" value="ECO:0007669"/>
    <property type="project" value="InterPro"/>
</dbReference>
<evidence type="ECO:0000256" key="2">
    <source>
        <dbReference type="SAM" id="MobiDB-lite"/>
    </source>
</evidence>
<dbReference type="PANTHER" id="PTHR10046">
    <property type="entry name" value="ATP DEPENDENT LON PROTEASE FAMILY MEMBER"/>
    <property type="match status" value="1"/>
</dbReference>
<keyword evidence="1" id="KW-0645">Protease</keyword>
<dbReference type="EMBL" id="CP045529">
    <property type="protein sequence ID" value="QFU97518.1"/>
    <property type="molecule type" value="Genomic_DNA"/>
</dbReference>
<comment type="similarity">
    <text evidence="1">Belongs to the peptidase S16 family.</text>
</comment>
<dbReference type="KEGG" id="lxl:KDY119_01016"/>
<dbReference type="InterPro" id="IPR014721">
    <property type="entry name" value="Ribsml_uS5_D2-typ_fold_subgr"/>
</dbReference>
<keyword evidence="1" id="KW-0378">Hydrolase</keyword>
<dbReference type="InterPro" id="IPR036034">
    <property type="entry name" value="PDZ_sf"/>
</dbReference>
<dbReference type="Proteomes" id="UP000326702">
    <property type="component" value="Chromosome"/>
</dbReference>
<dbReference type="AlphaFoldDB" id="A0A5P9Q7V1"/>
<comment type="catalytic activity">
    <reaction evidence="1">
        <text>Hydrolysis of proteins in presence of ATP.</text>
        <dbReference type="EC" id="3.4.21.53"/>
    </reaction>
</comment>
<dbReference type="Pfam" id="PF05362">
    <property type="entry name" value="Lon_C"/>
    <property type="match status" value="1"/>
</dbReference>
<protein>
    <recommendedName>
        <fullName evidence="1">endopeptidase La</fullName>
        <ecNumber evidence="1">3.4.21.53</ecNumber>
    </recommendedName>
</protein>
<dbReference type="GO" id="GO:0030163">
    <property type="term" value="P:protein catabolic process"/>
    <property type="evidence" value="ECO:0007669"/>
    <property type="project" value="InterPro"/>
</dbReference>
<dbReference type="SUPFAM" id="SSF54211">
    <property type="entry name" value="Ribosomal protein S5 domain 2-like"/>
    <property type="match status" value="1"/>
</dbReference>
<accession>A0A5P9Q7V1</accession>
<dbReference type="GO" id="GO:0004176">
    <property type="term" value="F:ATP-dependent peptidase activity"/>
    <property type="evidence" value="ECO:0007669"/>
    <property type="project" value="UniProtKB-UniRule"/>
</dbReference>
<dbReference type="Gene3D" id="3.30.230.10">
    <property type="match status" value="1"/>
</dbReference>
<evidence type="ECO:0000313" key="5">
    <source>
        <dbReference type="EMBL" id="QFU97518.1"/>
    </source>
</evidence>
<feature type="region of interest" description="Disordered" evidence="2">
    <location>
        <begin position="1"/>
        <end position="23"/>
    </location>
</feature>
<sequence>MSGPVSPQGSGSMPSPETGPVVTPRTRTLSWAGLITVLLLAVLVFLPAPFVVNSPGPTFDTLGESGGKPVLQISGAKTYPTTGELRLVTVLEAGGPGYAVTLDQAVEGWFRKDTVILPRDLVFPPGTTQEQEQEESHQQMVSSQEQATVAALTEVGYEVPATLTIIGAVPKSGADGVVEKGDVVTTFDGKSVATYTGLLKALDDVTPGDDVTLGVKRDGASKDLTITTSRGSDGNAQLGVYIDPKFDFPVDVTINLANVGGPSAGLMFSLGIVDKLTPDDLAKGKTVAGTGTIDVDGTVGAIGGIRQKMVGARRDGATWFLAPKTNCDEVVGYVPDGMHVVAVGTLHEAREDLLSIQHGTASGLPTCQGP</sequence>
<organism evidence="5 6">
    <name type="scientific">Luteimicrobium xylanilyticum</name>
    <dbReference type="NCBI Taxonomy" id="1133546"/>
    <lineage>
        <taxon>Bacteria</taxon>
        <taxon>Bacillati</taxon>
        <taxon>Actinomycetota</taxon>
        <taxon>Actinomycetes</taxon>
        <taxon>Micrococcales</taxon>
        <taxon>Luteimicrobium</taxon>
    </lineage>
</organism>
<gene>
    <name evidence="5" type="ORF">KDY119_01016</name>
</gene>
<feature type="active site" evidence="1">
    <location>
        <position position="308"/>
    </location>
</feature>
<keyword evidence="1" id="KW-0720">Serine protease</keyword>
<dbReference type="SUPFAM" id="SSF50156">
    <property type="entry name" value="PDZ domain-like"/>
    <property type="match status" value="1"/>
</dbReference>
<dbReference type="InterPro" id="IPR027065">
    <property type="entry name" value="Lon_Prtase"/>
</dbReference>
<dbReference type="Gene3D" id="2.30.42.10">
    <property type="match status" value="1"/>
</dbReference>
<dbReference type="GO" id="GO:0006508">
    <property type="term" value="P:proteolysis"/>
    <property type="evidence" value="ECO:0007669"/>
    <property type="project" value="UniProtKB-KW"/>
</dbReference>
<dbReference type="Pfam" id="PF13180">
    <property type="entry name" value="PDZ_2"/>
    <property type="match status" value="1"/>
</dbReference>
<feature type="transmembrane region" description="Helical" evidence="3">
    <location>
        <begin position="31"/>
        <end position="52"/>
    </location>
</feature>
<dbReference type="GO" id="GO:0004252">
    <property type="term" value="F:serine-type endopeptidase activity"/>
    <property type="evidence" value="ECO:0007669"/>
    <property type="project" value="UniProtKB-UniRule"/>
</dbReference>
<reference evidence="5 6" key="1">
    <citation type="submission" date="2019-10" db="EMBL/GenBank/DDBJ databases">
        <title>Genome sequence of Luteimicrobium xylanilyticum HY-24.</title>
        <authorList>
            <person name="Kim D.Y."/>
            <person name="Park H.-Y."/>
        </authorList>
    </citation>
    <scope>NUCLEOTIDE SEQUENCE [LARGE SCALE GENOMIC DNA]</scope>
    <source>
        <strain evidence="5 6">HY-24</strain>
    </source>
</reference>
<evidence type="ECO:0000256" key="3">
    <source>
        <dbReference type="SAM" id="Phobius"/>
    </source>
</evidence>
<dbReference type="InterPro" id="IPR001478">
    <property type="entry name" value="PDZ"/>
</dbReference>
<dbReference type="InterPro" id="IPR008269">
    <property type="entry name" value="Lon_proteolytic"/>
</dbReference>
<feature type="compositionally biased region" description="Polar residues" evidence="2">
    <location>
        <begin position="1"/>
        <end position="15"/>
    </location>
</feature>
<dbReference type="RefSeq" id="WP_227994527.1">
    <property type="nucleotide sequence ID" value="NZ_BAABIH010000001.1"/>
</dbReference>
<dbReference type="PROSITE" id="PS51786">
    <property type="entry name" value="LON_PROTEOLYTIC"/>
    <property type="match status" value="1"/>
</dbReference>
<evidence type="ECO:0000313" key="6">
    <source>
        <dbReference type="Proteomes" id="UP000326702"/>
    </source>
</evidence>
<keyword evidence="3" id="KW-1133">Transmembrane helix</keyword>